<feature type="domain" description="Dinitrogenase iron-molybdenum cofactor biosynthesis" evidence="1">
    <location>
        <begin position="51"/>
        <end position="156"/>
    </location>
</feature>
<evidence type="ECO:0000259" key="1">
    <source>
        <dbReference type="Pfam" id="PF02579"/>
    </source>
</evidence>
<gene>
    <name evidence="2" type="ORF">ACJDU8_00375</name>
</gene>
<dbReference type="Pfam" id="PF02579">
    <property type="entry name" value="Nitro_FeMo-Co"/>
    <property type="match status" value="1"/>
</dbReference>
<dbReference type="Proteomes" id="UP001623660">
    <property type="component" value="Unassembled WGS sequence"/>
</dbReference>
<dbReference type="PANTHER" id="PTHR33937">
    <property type="entry name" value="IRON-MOLYBDENUM PROTEIN-RELATED-RELATED"/>
    <property type="match status" value="1"/>
</dbReference>
<protein>
    <submittedName>
        <fullName evidence="2">NifB/NifX family molybdenum-iron cluster-binding protein</fullName>
    </submittedName>
</protein>
<comment type="caution">
    <text evidence="2">The sequence shown here is derived from an EMBL/GenBank/DDBJ whole genome shotgun (WGS) entry which is preliminary data.</text>
</comment>
<dbReference type="InterPro" id="IPR003731">
    <property type="entry name" value="Di-Nase_FeMo-co_biosynth"/>
</dbReference>
<dbReference type="SUPFAM" id="SSF53146">
    <property type="entry name" value="Nitrogenase accessory factor-like"/>
    <property type="match status" value="1"/>
</dbReference>
<evidence type="ECO:0000313" key="3">
    <source>
        <dbReference type="Proteomes" id="UP001623660"/>
    </source>
</evidence>
<dbReference type="Gene3D" id="3.30.420.130">
    <property type="entry name" value="Dinitrogenase iron-molybdenum cofactor biosynthesis domain"/>
    <property type="match status" value="1"/>
</dbReference>
<keyword evidence="3" id="KW-1185">Reference proteome</keyword>
<dbReference type="InterPro" id="IPR051840">
    <property type="entry name" value="NifX/NifY_domain"/>
</dbReference>
<organism evidence="2 3">
    <name type="scientific">Candidatus Clostridium eludens</name>
    <dbReference type="NCBI Taxonomy" id="3381663"/>
    <lineage>
        <taxon>Bacteria</taxon>
        <taxon>Bacillati</taxon>
        <taxon>Bacillota</taxon>
        <taxon>Clostridia</taxon>
        <taxon>Eubacteriales</taxon>
        <taxon>Clostridiaceae</taxon>
        <taxon>Clostridium</taxon>
    </lineage>
</organism>
<reference evidence="2 3" key="1">
    <citation type="submission" date="2024-11" db="EMBL/GenBank/DDBJ databases">
        <authorList>
            <person name="Heng Y.C."/>
            <person name="Lim A.C.H."/>
            <person name="Lee J.K.Y."/>
            <person name="Kittelmann S."/>
        </authorList>
    </citation>
    <scope>NUCLEOTIDE SEQUENCE [LARGE SCALE GENOMIC DNA]</scope>
    <source>
        <strain evidence="2 3">WILCCON 0269</strain>
    </source>
</reference>
<evidence type="ECO:0000313" key="2">
    <source>
        <dbReference type="EMBL" id="MFL0194050.1"/>
    </source>
</evidence>
<dbReference type="EMBL" id="JBJHZX010000001">
    <property type="protein sequence ID" value="MFL0194050.1"/>
    <property type="molecule type" value="Genomic_DNA"/>
</dbReference>
<dbReference type="RefSeq" id="WP_406790173.1">
    <property type="nucleotide sequence ID" value="NZ_JBJHZX010000001.1"/>
</dbReference>
<accession>A0ABW8SDJ1</accession>
<name>A0ABW8SDJ1_9CLOT</name>
<proteinExistence type="predicted"/>
<dbReference type="PANTHER" id="PTHR33937:SF2">
    <property type="entry name" value="DINITROGENASE IRON-MOLYBDENUM COFACTOR BIOSYNTHESIS DOMAIN-CONTAINING PROTEIN"/>
    <property type="match status" value="1"/>
</dbReference>
<dbReference type="InterPro" id="IPR036105">
    <property type="entry name" value="DiNase_FeMo-co_biosyn_sf"/>
</dbReference>
<sequence length="180" mass="20732">MFNLRVLNTLKQERRYVKFQARYFKNLDMISILNKEMVLMGYNIAVASTDGVNIDKHFGASNSFFIIKVNDDETYENLGERLVEKNQKNNGSCSSCSSEHSCGHVNPKNQKKIETISDCRCLLCSRCGPGSEKQLGRNNISVFGINMKLDEALKTIIRYYKRSDERKSLKRIKKQKINSF</sequence>